<protein>
    <submittedName>
        <fullName evidence="2">Uncharacterized protein</fullName>
    </submittedName>
</protein>
<dbReference type="PANTHER" id="PTHR10151">
    <property type="entry name" value="ECTONUCLEOTIDE PYROPHOSPHATASE/PHOSPHODIESTERASE"/>
    <property type="match status" value="1"/>
</dbReference>
<dbReference type="Proteomes" id="UP000887565">
    <property type="component" value="Unplaced"/>
</dbReference>
<sequence length="107" mass="12505">MRYHFKNNERVGPVIYMYDLEHVNKHKKSGNHPSYLFYGNHGFLNDHKEMNAFFVAYGPAFKSNYRVKNDSIIENIDLYPLMCKILDIDPEPANNGSLARIQDILNL</sequence>
<organism evidence="1 2">
    <name type="scientific">Romanomermis culicivorax</name>
    <name type="common">Nematode worm</name>
    <dbReference type="NCBI Taxonomy" id="13658"/>
    <lineage>
        <taxon>Eukaryota</taxon>
        <taxon>Metazoa</taxon>
        <taxon>Ecdysozoa</taxon>
        <taxon>Nematoda</taxon>
        <taxon>Enoplea</taxon>
        <taxon>Dorylaimia</taxon>
        <taxon>Mermithida</taxon>
        <taxon>Mermithoidea</taxon>
        <taxon>Mermithidae</taxon>
        <taxon>Romanomermis</taxon>
    </lineage>
</organism>
<dbReference type="InterPro" id="IPR017850">
    <property type="entry name" value="Alkaline_phosphatase_core_sf"/>
</dbReference>
<name>A0A915I6Z2_ROMCU</name>
<keyword evidence="1" id="KW-1185">Reference proteome</keyword>
<evidence type="ECO:0000313" key="1">
    <source>
        <dbReference type="Proteomes" id="UP000887565"/>
    </source>
</evidence>
<dbReference type="SUPFAM" id="SSF53649">
    <property type="entry name" value="Alkaline phosphatase-like"/>
    <property type="match status" value="1"/>
</dbReference>
<dbReference type="WBParaSite" id="nRc.2.0.1.t09641-RA">
    <property type="protein sequence ID" value="nRc.2.0.1.t09641-RA"/>
    <property type="gene ID" value="nRc.2.0.1.g09641"/>
</dbReference>
<dbReference type="GO" id="GO:0016787">
    <property type="term" value="F:hydrolase activity"/>
    <property type="evidence" value="ECO:0007669"/>
    <property type="project" value="UniProtKB-ARBA"/>
</dbReference>
<dbReference type="AlphaFoldDB" id="A0A915I6Z2"/>
<reference evidence="2" key="1">
    <citation type="submission" date="2022-11" db="UniProtKB">
        <authorList>
            <consortium name="WormBaseParasite"/>
        </authorList>
    </citation>
    <scope>IDENTIFICATION</scope>
</reference>
<proteinExistence type="predicted"/>
<dbReference type="PANTHER" id="PTHR10151:SF120">
    <property type="entry name" value="BIS(5'-ADENOSYL)-TRIPHOSPHATASE"/>
    <property type="match status" value="1"/>
</dbReference>
<evidence type="ECO:0000313" key="2">
    <source>
        <dbReference type="WBParaSite" id="nRc.2.0.1.t09641-RA"/>
    </source>
</evidence>
<accession>A0A915I6Z2</accession>
<dbReference type="Gene3D" id="3.40.720.10">
    <property type="entry name" value="Alkaline Phosphatase, subunit A"/>
    <property type="match status" value="1"/>
</dbReference>